<evidence type="ECO:0000259" key="6">
    <source>
        <dbReference type="Pfam" id="PF24527"/>
    </source>
</evidence>
<feature type="domain" description="Nucleoporin POM152 first Ig-like" evidence="5">
    <location>
        <begin position="199"/>
        <end position="346"/>
    </location>
</feature>
<feature type="domain" description="Nucleoporin POM152 immunoglobulin-like" evidence="2">
    <location>
        <begin position="581"/>
        <end position="682"/>
    </location>
</feature>
<accession>A0ABR3QBA5</accession>
<dbReference type="InterPro" id="IPR037701">
    <property type="entry name" value="Pom152"/>
</dbReference>
<sequence>MSALATPQRQGTDSKQDVKPSTPLPKAPPAPARATPPPVIPTSWLAPDEQRRLIVWVFGLVEVMKLWDVVAPHITGDLPTALSTVTRLRGPWSAAVWFTVEMLAVGAVSLLRIPGLSPAPSKFALIAPLLVLWNVACWFLADPIAFVPKVTLFGPVHLGEEGFFWGWMFFLRHIFSRLIFGEPDHISGTYSIRLLPYSTATLNPLSLTYCIPPGSNEPVFIPVVFNNSAPDQVAYYLRDLETGASELQNVPASLMKRPIGWSITLNDQDGDDDLDDTEPITELVKRNQALDVARLHSVRPAESLSVIPPDLSSSESLLYLTVTKPSVVQLHAVSDRRGDRFNIAPHREALVIECPAGGDFVNEDNKGRMIRHPGQTAAPLARCIGAEDVVKFEARGVAPLKVAWKKFIGKTVIEQGVIEGIEDEVVTADAEQGHFRRDRASKTHIVPLRVSHQLAGEYTVVLTSVVDALGNTYTPSGDSSTYRFTVMGERSISFLCNGPRELLVNGTVDVPFAIKGSESEPLDVRYSFKSSVTGKTVEHTTKIDQNLAIKATEPGHYKLLDISGRCAGTVLEPSTCEVREVPPPSAQMSVTTLHECAMDVGINVAFEFTGSPPFHVRYNEQRKGGKLEIRTQRFDTPVGQIELRPEREGTYIYNFNFLSDARYRDLPLNRDPIEQVVHPPASVDIIGATRYQLFACSPDEFDINLGIMGNDPLHITYRKSWGTRSENVTVPVKSGKFRLTVPVPEDLAQKSGNSGKLAVALISVEDANGCVKRLPTRLVEVDIDRHRPTVQFAKQEHVIIKEGDRKGVDVPLRLTGRSPWDIVYSLDGKEQPSVRTTSPNSPLNFKQKGEYQLIRVRDANCPGDAHNGIFSVDFKPRPSASLMESAAVRKDGSVYRHKGLCAGEEDAVGVHFIGLSPFEIKYKYTVGSKTSEHALKSAQDIGVLHLDSNPGRHRYHFTSVRDDIYESTPVDFSLEHDVHARPSATFVKQNTLALCRDAALVTDAKIRLTGEAPFTLQLGVRKPASAEVVPHVVRVPTRDWKLEIPKETVSEVGRYEITILGVADAAGCEFVIEDSDVLATTLDVVETARVVSVDHKTDLCVGDTLDFLLQGKAPWIVEYEWQGRLNSVTSSAARFSRSADSEGTFAIRSVALKDRNGNPQCKREVNGLERRVHALPSVRVQNGIDNLREGDQPAVFSVTFTGTPPFTFTYTRSESVGGRPRVVETQTISDIFSYTYTISSSLPGDYSVTSVQDNFCRYPPLSRSRADV</sequence>
<dbReference type="PANTHER" id="PTHR28206">
    <property type="entry name" value="NUCLEOPORIN POM152"/>
    <property type="match status" value="1"/>
</dbReference>
<evidence type="ECO:0008006" key="9">
    <source>
        <dbReference type="Google" id="ProtNLM"/>
    </source>
</evidence>
<dbReference type="InterPro" id="IPR056542">
    <property type="entry name" value="Ig-like_POM152_1st"/>
</dbReference>
<feature type="region of interest" description="Disordered" evidence="1">
    <location>
        <begin position="1"/>
        <end position="41"/>
    </location>
</feature>
<dbReference type="InterPro" id="IPR056544">
    <property type="entry name" value="Ig_POM152"/>
</dbReference>
<evidence type="ECO:0000259" key="2">
    <source>
        <dbReference type="Pfam" id="PF23664"/>
    </source>
</evidence>
<organism evidence="7 8">
    <name type="scientific">Vanrija albida</name>
    <dbReference type="NCBI Taxonomy" id="181172"/>
    <lineage>
        <taxon>Eukaryota</taxon>
        <taxon>Fungi</taxon>
        <taxon>Dikarya</taxon>
        <taxon>Basidiomycota</taxon>
        <taxon>Agaricomycotina</taxon>
        <taxon>Tremellomycetes</taxon>
        <taxon>Trichosporonales</taxon>
        <taxon>Trichosporonaceae</taxon>
        <taxon>Vanrija</taxon>
    </lineage>
</organism>
<feature type="compositionally biased region" description="Pro residues" evidence="1">
    <location>
        <begin position="22"/>
        <end position="40"/>
    </location>
</feature>
<feature type="domain" description="Nucleoporin POM152 Ig-like" evidence="4">
    <location>
        <begin position="501"/>
        <end position="576"/>
    </location>
</feature>
<evidence type="ECO:0000259" key="3">
    <source>
        <dbReference type="Pfam" id="PF24097"/>
    </source>
</evidence>
<dbReference type="Pfam" id="PF24519">
    <property type="entry name" value="Ig-like_Pom152_1"/>
    <property type="match status" value="1"/>
</dbReference>
<dbReference type="Pfam" id="PF24097">
    <property type="entry name" value="TMD_POM152"/>
    <property type="match status" value="1"/>
</dbReference>
<dbReference type="InterPro" id="IPR056543">
    <property type="entry name" value="Ig-like_POM152_9th"/>
</dbReference>
<dbReference type="PANTHER" id="PTHR28206:SF1">
    <property type="entry name" value="NUCLEOPORIN POM152"/>
    <property type="match status" value="1"/>
</dbReference>
<dbReference type="EMBL" id="JBBXJM010000002">
    <property type="protein sequence ID" value="KAL1411797.1"/>
    <property type="molecule type" value="Genomic_DNA"/>
</dbReference>
<dbReference type="InterPro" id="IPR056540">
    <property type="entry name" value="TMD_POM152"/>
</dbReference>
<evidence type="ECO:0000259" key="4">
    <source>
        <dbReference type="Pfam" id="PF24312"/>
    </source>
</evidence>
<keyword evidence="8" id="KW-1185">Reference proteome</keyword>
<feature type="domain" description="Nucleoporin POM152 immunoglobulin-like" evidence="2">
    <location>
        <begin position="901"/>
        <end position="980"/>
    </location>
</feature>
<dbReference type="Pfam" id="PF24527">
    <property type="entry name" value="Ig-like_Pom152_9"/>
    <property type="match status" value="1"/>
</dbReference>
<evidence type="ECO:0000313" key="8">
    <source>
        <dbReference type="Proteomes" id="UP001565368"/>
    </source>
</evidence>
<reference evidence="7 8" key="1">
    <citation type="submission" date="2023-08" db="EMBL/GenBank/DDBJ databases">
        <title>Annotated Genome Sequence of Vanrija albida AlHP1.</title>
        <authorList>
            <person name="Herzog R."/>
        </authorList>
    </citation>
    <scope>NUCLEOTIDE SEQUENCE [LARGE SCALE GENOMIC DNA]</scope>
    <source>
        <strain evidence="7 8">AlHP1</strain>
    </source>
</reference>
<name>A0ABR3QBA5_9TREE</name>
<dbReference type="Pfam" id="PF24312">
    <property type="entry name" value="Ig-like_POM152"/>
    <property type="match status" value="2"/>
</dbReference>
<feature type="domain" description="Nucleoporin POM152 ninth Ig-like" evidence="6">
    <location>
        <begin position="1090"/>
        <end position="1165"/>
    </location>
</feature>
<dbReference type="InterPro" id="IPR056541">
    <property type="entry name" value="Ig-like_POM152"/>
</dbReference>
<dbReference type="GeneID" id="95983807"/>
<feature type="domain" description="Nucleoporin POM152 Ig-like" evidence="4">
    <location>
        <begin position="787"/>
        <end position="865"/>
    </location>
</feature>
<feature type="compositionally biased region" description="Polar residues" evidence="1">
    <location>
        <begin position="1"/>
        <end position="11"/>
    </location>
</feature>
<gene>
    <name evidence="7" type="ORF">Q8F55_002764</name>
</gene>
<feature type="domain" description="Nucleoporin POM152 N-terminal transmembrane" evidence="3">
    <location>
        <begin position="48"/>
        <end position="140"/>
    </location>
</feature>
<evidence type="ECO:0000313" key="7">
    <source>
        <dbReference type="EMBL" id="KAL1411797.1"/>
    </source>
</evidence>
<proteinExistence type="predicted"/>
<dbReference type="RefSeq" id="XP_069211741.1">
    <property type="nucleotide sequence ID" value="XM_069351355.1"/>
</dbReference>
<comment type="caution">
    <text evidence="7">The sequence shown here is derived from an EMBL/GenBank/DDBJ whole genome shotgun (WGS) entry which is preliminary data.</text>
</comment>
<dbReference type="Pfam" id="PF23664">
    <property type="entry name" value="Ig_Pom152"/>
    <property type="match status" value="2"/>
</dbReference>
<evidence type="ECO:0000259" key="5">
    <source>
        <dbReference type="Pfam" id="PF24519"/>
    </source>
</evidence>
<protein>
    <recommendedName>
        <fullName evidence="9">Nucleoporin Pom152</fullName>
    </recommendedName>
</protein>
<evidence type="ECO:0000256" key="1">
    <source>
        <dbReference type="SAM" id="MobiDB-lite"/>
    </source>
</evidence>
<dbReference type="Proteomes" id="UP001565368">
    <property type="component" value="Unassembled WGS sequence"/>
</dbReference>